<evidence type="ECO:0000256" key="1">
    <source>
        <dbReference type="ARBA" id="ARBA00022574"/>
    </source>
</evidence>
<protein>
    <recommendedName>
        <fullName evidence="4">F-box domain-containing protein</fullName>
    </recommendedName>
</protein>
<dbReference type="Pfam" id="PF00400">
    <property type="entry name" value="WD40"/>
    <property type="match status" value="6"/>
</dbReference>
<evidence type="ECO:0000259" key="4">
    <source>
        <dbReference type="PROSITE" id="PS50181"/>
    </source>
</evidence>
<gene>
    <name evidence="5" type="ORF">G6F64_007990</name>
</gene>
<proteinExistence type="predicted"/>
<reference evidence="5" key="1">
    <citation type="journal article" date="2020" name="Microb. Genom.">
        <title>Genetic diversity of clinical and environmental Mucorales isolates obtained from an investigation of mucormycosis cases among solid organ transplant recipients.</title>
        <authorList>
            <person name="Nguyen M.H."/>
            <person name="Kaul D."/>
            <person name="Muto C."/>
            <person name="Cheng S.J."/>
            <person name="Richter R.A."/>
            <person name="Bruno V.M."/>
            <person name="Liu G."/>
            <person name="Beyhan S."/>
            <person name="Sundermann A.J."/>
            <person name="Mounaud S."/>
            <person name="Pasculle A.W."/>
            <person name="Nierman W.C."/>
            <person name="Driscoll E."/>
            <person name="Cumbie R."/>
            <person name="Clancy C.J."/>
            <person name="Dupont C.L."/>
        </authorList>
    </citation>
    <scope>NUCLEOTIDE SEQUENCE</scope>
    <source>
        <strain evidence="5">GL11</strain>
    </source>
</reference>
<organism evidence="5 6">
    <name type="scientific">Rhizopus oryzae</name>
    <name type="common">Mucormycosis agent</name>
    <name type="synonym">Rhizopus arrhizus var. delemar</name>
    <dbReference type="NCBI Taxonomy" id="64495"/>
    <lineage>
        <taxon>Eukaryota</taxon>
        <taxon>Fungi</taxon>
        <taxon>Fungi incertae sedis</taxon>
        <taxon>Mucoromycota</taxon>
        <taxon>Mucoromycotina</taxon>
        <taxon>Mucoromycetes</taxon>
        <taxon>Mucorales</taxon>
        <taxon>Mucorineae</taxon>
        <taxon>Rhizopodaceae</taxon>
        <taxon>Rhizopus</taxon>
    </lineage>
</organism>
<dbReference type="InterPro" id="IPR015943">
    <property type="entry name" value="WD40/YVTN_repeat-like_dom_sf"/>
</dbReference>
<dbReference type="CDD" id="cd00200">
    <property type="entry name" value="WD40"/>
    <property type="match status" value="1"/>
</dbReference>
<dbReference type="PANTHER" id="PTHR44019:SF8">
    <property type="entry name" value="POC1 CENTRIOLAR PROTEIN HOMOLOG"/>
    <property type="match status" value="1"/>
</dbReference>
<dbReference type="InterPro" id="IPR036047">
    <property type="entry name" value="F-box-like_dom_sf"/>
</dbReference>
<dbReference type="PRINTS" id="PR00320">
    <property type="entry name" value="GPROTEINBRPT"/>
</dbReference>
<keyword evidence="2" id="KW-0677">Repeat</keyword>
<dbReference type="PROSITE" id="PS50294">
    <property type="entry name" value="WD_REPEATS_REGION"/>
    <property type="match status" value="4"/>
</dbReference>
<feature type="domain" description="F-box" evidence="4">
    <location>
        <begin position="104"/>
        <end position="150"/>
    </location>
</feature>
<dbReference type="Proteomes" id="UP000716291">
    <property type="component" value="Unassembled WGS sequence"/>
</dbReference>
<dbReference type="SMART" id="SM00320">
    <property type="entry name" value="WD40"/>
    <property type="match status" value="7"/>
</dbReference>
<dbReference type="InterPro" id="IPR001680">
    <property type="entry name" value="WD40_rpt"/>
</dbReference>
<keyword evidence="1 3" id="KW-0853">WD repeat</keyword>
<evidence type="ECO:0000313" key="5">
    <source>
        <dbReference type="EMBL" id="KAG1305932.1"/>
    </source>
</evidence>
<feature type="repeat" description="WD" evidence="3">
    <location>
        <begin position="401"/>
        <end position="440"/>
    </location>
</feature>
<dbReference type="PANTHER" id="PTHR44019">
    <property type="entry name" value="WD REPEAT-CONTAINING PROTEIN 55"/>
    <property type="match status" value="1"/>
</dbReference>
<feature type="repeat" description="WD" evidence="3">
    <location>
        <begin position="320"/>
        <end position="360"/>
    </location>
</feature>
<dbReference type="SMART" id="SM00256">
    <property type="entry name" value="FBOX"/>
    <property type="match status" value="1"/>
</dbReference>
<dbReference type="InterPro" id="IPR001810">
    <property type="entry name" value="F-box_dom"/>
</dbReference>
<dbReference type="InterPro" id="IPR036322">
    <property type="entry name" value="WD40_repeat_dom_sf"/>
</dbReference>
<dbReference type="InterPro" id="IPR019775">
    <property type="entry name" value="WD40_repeat_CS"/>
</dbReference>
<dbReference type="InterPro" id="IPR020472">
    <property type="entry name" value="WD40_PAC1"/>
</dbReference>
<feature type="repeat" description="WD" evidence="3">
    <location>
        <begin position="198"/>
        <end position="238"/>
    </location>
</feature>
<dbReference type="EMBL" id="JAANQT010001247">
    <property type="protein sequence ID" value="KAG1305932.1"/>
    <property type="molecule type" value="Genomic_DNA"/>
</dbReference>
<dbReference type="Gene3D" id="2.130.10.10">
    <property type="entry name" value="YVTN repeat-like/Quinoprotein amine dehydrogenase"/>
    <property type="match status" value="2"/>
</dbReference>
<dbReference type="SUPFAM" id="SSF50978">
    <property type="entry name" value="WD40 repeat-like"/>
    <property type="match status" value="1"/>
</dbReference>
<dbReference type="Pfam" id="PF12937">
    <property type="entry name" value="F-box-like"/>
    <property type="match status" value="1"/>
</dbReference>
<comment type="caution">
    <text evidence="5">The sequence shown here is derived from an EMBL/GenBank/DDBJ whole genome shotgun (WGS) entry which is preliminary data.</text>
</comment>
<dbReference type="PROSITE" id="PS50181">
    <property type="entry name" value="FBOX"/>
    <property type="match status" value="1"/>
</dbReference>
<dbReference type="Gene3D" id="1.20.1280.50">
    <property type="match status" value="1"/>
</dbReference>
<sequence>MTYSLSVLFTASDREKRVKNDNFTTTYITISPKKDGRTAKTKCINPQNNNSTFLPLKRKLKVPSTHLTSIFPKLRILNSPLRDRRSSSVSCLSHLQSDIIQPTKFSLATLPNEVISQILFFLDFASIQMISQTCHRIRSVCRDDDLWRKLFSADFQFSTIHHVSKKRRSEIPYYLALYKNHLALQQRWSTGKVTTRFLQGHEDSVYCSAWIGKNLLVTGSRDQAIKVWDVSSGKCIRTLKDHHTGSILCMRVDRNTLMTGSSDATCILWSLPELEPKTHLRGHGHSVLDVCLVNNKVVTSSKDHTLRVWDYTTGNELRQLLGHTASVNALDSVSHNQVVSASGDTTLKLWNVDTGECLRTFEGHKLGLACVRFDGNYLYSGGLDGKINVWDVDTGGCVNTLIGHGRMIRSIDCLQGKLVSGSYDRTLKVWDPKTGACILSFQSVHSSWIYNVLLSNTHIVSSGQGKQIMVLDFVTGLDPL</sequence>
<dbReference type="OrthoDB" id="19711at2759"/>
<evidence type="ECO:0000313" key="6">
    <source>
        <dbReference type="Proteomes" id="UP000716291"/>
    </source>
</evidence>
<dbReference type="InterPro" id="IPR050505">
    <property type="entry name" value="WDR55/POC1"/>
</dbReference>
<dbReference type="AlphaFoldDB" id="A0A9P6X5R1"/>
<evidence type="ECO:0000256" key="3">
    <source>
        <dbReference type="PROSITE-ProRule" id="PRU00221"/>
    </source>
</evidence>
<accession>A0A9P6X5R1</accession>
<dbReference type="PROSITE" id="PS50082">
    <property type="entry name" value="WD_REPEATS_2"/>
    <property type="match status" value="5"/>
</dbReference>
<name>A0A9P6X5R1_RHIOR</name>
<feature type="repeat" description="WD" evidence="3">
    <location>
        <begin position="280"/>
        <end position="319"/>
    </location>
</feature>
<dbReference type="SUPFAM" id="SSF81383">
    <property type="entry name" value="F-box domain"/>
    <property type="match status" value="1"/>
</dbReference>
<evidence type="ECO:0000256" key="2">
    <source>
        <dbReference type="ARBA" id="ARBA00022737"/>
    </source>
</evidence>
<dbReference type="PROSITE" id="PS00678">
    <property type="entry name" value="WD_REPEATS_1"/>
    <property type="match status" value="3"/>
</dbReference>
<keyword evidence="6" id="KW-1185">Reference proteome</keyword>
<feature type="repeat" description="WD" evidence="3">
    <location>
        <begin position="361"/>
        <end position="400"/>
    </location>
</feature>